<dbReference type="Proteomes" id="UP000239772">
    <property type="component" value="Unassembled WGS sequence"/>
</dbReference>
<evidence type="ECO:0000313" key="1">
    <source>
        <dbReference type="EMBL" id="PSC04015.1"/>
    </source>
</evidence>
<sequence length="62" mass="6950">MPDKRSQDSAEEPALARWQVELVAVAGRLDLARRTQRVIRRNRRRAVRDVLALIAPGSDAGD</sequence>
<reference evidence="2" key="1">
    <citation type="submission" date="2018-03" db="EMBL/GenBank/DDBJ databases">
        <authorList>
            <person name="Sun L."/>
            <person name="Liu H."/>
            <person name="Chen W."/>
            <person name="Huang K."/>
            <person name="Liu W."/>
            <person name="Gao X."/>
        </authorList>
    </citation>
    <scope>NUCLEOTIDE SEQUENCE [LARGE SCALE GENOMIC DNA]</scope>
    <source>
        <strain evidence="2">SH9</strain>
    </source>
</reference>
<proteinExistence type="predicted"/>
<protein>
    <submittedName>
        <fullName evidence="1">Uncharacterized protein</fullName>
    </submittedName>
</protein>
<keyword evidence="2" id="KW-1185">Reference proteome</keyword>
<dbReference type="AlphaFoldDB" id="A0A2T1HQT2"/>
<gene>
    <name evidence="1" type="ORF">SLNSH_15505</name>
</gene>
<evidence type="ECO:0000313" key="2">
    <source>
        <dbReference type="Proteomes" id="UP000239772"/>
    </source>
</evidence>
<dbReference type="EMBL" id="PVZS01000017">
    <property type="protein sequence ID" value="PSC04015.1"/>
    <property type="molecule type" value="Genomic_DNA"/>
</dbReference>
<accession>A0A2T1HQT2</accession>
<organism evidence="1 2">
    <name type="scientific">Alsobacter soli</name>
    <dbReference type="NCBI Taxonomy" id="2109933"/>
    <lineage>
        <taxon>Bacteria</taxon>
        <taxon>Pseudomonadati</taxon>
        <taxon>Pseudomonadota</taxon>
        <taxon>Alphaproteobacteria</taxon>
        <taxon>Hyphomicrobiales</taxon>
        <taxon>Alsobacteraceae</taxon>
        <taxon>Alsobacter</taxon>
    </lineage>
</organism>
<comment type="caution">
    <text evidence="1">The sequence shown here is derived from an EMBL/GenBank/DDBJ whole genome shotgun (WGS) entry which is preliminary data.</text>
</comment>
<dbReference type="RefSeq" id="WP_106337922.1">
    <property type="nucleotide sequence ID" value="NZ_PVZS01000017.1"/>
</dbReference>
<name>A0A2T1HQT2_9HYPH</name>